<proteinExistence type="predicted"/>
<dbReference type="EMBL" id="JAFHLR010000024">
    <property type="protein sequence ID" value="KAG5477982.1"/>
    <property type="molecule type" value="Genomic_DNA"/>
</dbReference>
<sequence>MKLLHSKSTAEPILAVTACPCANLFGLVTQSSVAVYRSTTLTTVFNFSLKPFQPFLEDDGAERKKRSGSPVCCCWSPSGRLFTLAIPSGLLLVLDVEGGALVRFLTPGATAAGNCYSGSKSAPASMCVPRVPTTLPPGRPVLAMGWCAVPSLSSRHINAMHADMQARCLPVRTGVTAALFDEVAQGFLLTPGSPGNTAPVPFPTAVMSSAYRVDARSGGRSVSLLLVLGCDGVLRCLIGGLFEVQRLALSLPSRSPAPPQSMLSGHVDAWEDVVVEDIHVRQCTAPGRTPAGRQTRAQRGTDPFDWTCFGESATNSVRPAVEQHHRLYLCVTGASCGGAAAQSLWEVDLHANLSALAAPHWLALCYVREYARIAREAYEKVAEDWHAVLQGRLWAHLGLPAAAPLLTSAILAQLTEPDPLSLYQYAKQQLMRTAVTEDLEVLATTLQRVVHEVTHVCYRCCEAAMAYAAHLLEAETVTQQLGDLQRHCESFLRRVTREAEGARDLALWVLQQSHNWARGFRLTMGAADERAPVGAEEDHRERSPTVSSPSAATAAAAGLARSPSPQQQPPVVDEVPLSATRQPALLSYLLSSATQEPEVKEDPVVCLCAQLSISVQNCVPLSGPPMTSLPARVVLPNGHEAGVAPASPVSQLLCCVVEGGEEGGHGSRAGEGEDESGTAASIDGDDGAANGFYPRCETGLADMVLGGRTRNVARDECGCALVTEGAHVHVLRSAATEANAIQNLQVSAYKLVVHRGDAGDDGADQFAASGSVLEATPTVDVDINLIASRLRPEIAVEHGCAASSLTYGATWYGYLQEDRHVVVCQPSSITAGRSAEPGARNRLAAPAPFFVAVVDGHGRLVTVDEEEQESDSEDGDGEVNHSAAVATSARAALCEVTGMEGVPLRVSMSRARSFCVVGGVTKYVVLSLYDDDY</sequence>
<comment type="caution">
    <text evidence="2">The sequence shown here is derived from an EMBL/GenBank/DDBJ whole genome shotgun (WGS) entry which is preliminary data.</text>
</comment>
<feature type="region of interest" description="Disordered" evidence="1">
    <location>
        <begin position="664"/>
        <end position="686"/>
    </location>
</feature>
<evidence type="ECO:0008006" key="4">
    <source>
        <dbReference type="Google" id="ProtNLM"/>
    </source>
</evidence>
<evidence type="ECO:0000256" key="1">
    <source>
        <dbReference type="SAM" id="MobiDB-lite"/>
    </source>
</evidence>
<reference evidence="3" key="2">
    <citation type="journal article" date="2021" name="Sci. Data">
        <title>Chromosome-scale genome sequencing, assembly and annotation of six genomes from subfamily Leishmaniinae.</title>
        <authorList>
            <person name="Almutairi H."/>
            <person name="Urbaniak M.D."/>
            <person name="Bates M.D."/>
            <person name="Jariyapan N."/>
            <person name="Kwakye-Nuako G."/>
            <person name="Thomaz Soccol V."/>
            <person name="Al-Salem W.S."/>
            <person name="Dillon R.J."/>
            <person name="Bates P.A."/>
            <person name="Gatherer D."/>
        </authorList>
    </citation>
    <scope>NUCLEOTIDE SEQUENCE [LARGE SCALE GENOMIC DNA]</scope>
</reference>
<evidence type="ECO:0000313" key="3">
    <source>
        <dbReference type="Proteomes" id="UP000674143"/>
    </source>
</evidence>
<protein>
    <recommendedName>
        <fullName evidence="4">Anaphase-promoting complex subunit 4 WD40 domain-containing protein</fullName>
    </recommendedName>
</protein>
<dbReference type="GeneID" id="92361255"/>
<feature type="compositionally biased region" description="Basic and acidic residues" evidence="1">
    <location>
        <begin position="529"/>
        <end position="543"/>
    </location>
</feature>
<feature type="compositionally biased region" description="Low complexity" evidence="1">
    <location>
        <begin position="544"/>
        <end position="565"/>
    </location>
</feature>
<dbReference type="RefSeq" id="XP_067062889.1">
    <property type="nucleotide sequence ID" value="XM_067207321.1"/>
</dbReference>
<feature type="region of interest" description="Disordered" evidence="1">
    <location>
        <begin position="529"/>
        <end position="572"/>
    </location>
</feature>
<organism evidence="2 3">
    <name type="scientific">Leishmania orientalis</name>
    <dbReference type="NCBI Taxonomy" id="2249476"/>
    <lineage>
        <taxon>Eukaryota</taxon>
        <taxon>Discoba</taxon>
        <taxon>Euglenozoa</taxon>
        <taxon>Kinetoplastea</taxon>
        <taxon>Metakinetoplastina</taxon>
        <taxon>Trypanosomatida</taxon>
        <taxon>Trypanosomatidae</taxon>
        <taxon>Leishmaniinae</taxon>
        <taxon>Leishmania</taxon>
    </lineage>
</organism>
<reference evidence="3" key="1">
    <citation type="journal article" date="2021" name="Microbiol. Resour. Announc.">
        <title>LGAAP: Leishmaniinae Genome Assembly and Annotation Pipeline.</title>
        <authorList>
            <person name="Almutairi H."/>
            <person name="Urbaniak M.D."/>
            <person name="Bates M.D."/>
            <person name="Jariyapan N."/>
            <person name="Kwakye-Nuako G."/>
            <person name="Thomaz-Soccol V."/>
            <person name="Al-Salem W.S."/>
            <person name="Dillon R.J."/>
            <person name="Bates P.A."/>
            <person name="Gatherer D."/>
        </authorList>
    </citation>
    <scope>NUCLEOTIDE SEQUENCE [LARGE SCALE GENOMIC DNA]</scope>
</reference>
<dbReference type="KEGG" id="loi:92361255"/>
<dbReference type="Proteomes" id="UP000674143">
    <property type="component" value="Unassembled WGS sequence"/>
</dbReference>
<accession>A0A836KM07</accession>
<gene>
    <name evidence="2" type="ORF">LSCM4_05379</name>
</gene>
<name>A0A836KM07_9TRYP</name>
<keyword evidence="3" id="KW-1185">Reference proteome</keyword>
<dbReference type="AlphaFoldDB" id="A0A836KM07"/>
<evidence type="ECO:0000313" key="2">
    <source>
        <dbReference type="EMBL" id="KAG5477982.1"/>
    </source>
</evidence>